<feature type="compositionally biased region" description="Polar residues" evidence="1">
    <location>
        <begin position="166"/>
        <end position="183"/>
    </location>
</feature>
<evidence type="ECO:0000313" key="3">
    <source>
        <dbReference type="Ensembl" id="ENSCCRP00015030707.1"/>
    </source>
</evidence>
<dbReference type="SUPFAM" id="SSF54236">
    <property type="entry name" value="Ubiquitin-like"/>
    <property type="match status" value="1"/>
</dbReference>
<feature type="region of interest" description="Disordered" evidence="1">
    <location>
        <begin position="135"/>
        <end position="196"/>
    </location>
</feature>
<name>A0A8C1U1V7_CYPCA</name>
<sequence length="196" mass="21484">MWIQIRTIDGKETRTVEDLSRLTKIESLRVKIRDIFNMEDGQTLFDYNVGLNDIVQLLIRSQTDAPDSPSLNNDEGVACVIAPPTTASSQPSTSSQTFLVDPGIGLFRVNELVDCRDVSIGAWFEGVIEKVTPASKAQNGRVGRPCKRTNGKLDSEPSSSSSSSSTDTHSTALHSDQPSTSRTDPAHVSYHIKYEE</sequence>
<accession>A0A8C1U1V7</accession>
<dbReference type="Proteomes" id="UP000694700">
    <property type="component" value="Unplaced"/>
</dbReference>
<evidence type="ECO:0000256" key="1">
    <source>
        <dbReference type="SAM" id="MobiDB-lite"/>
    </source>
</evidence>
<dbReference type="Pfam" id="PF12148">
    <property type="entry name" value="TTD"/>
    <property type="match status" value="1"/>
</dbReference>
<dbReference type="Ensembl" id="ENSCCRT00015031775.1">
    <property type="protein sequence ID" value="ENSCCRP00015030707.1"/>
    <property type="gene ID" value="ENSCCRG00015012886.1"/>
</dbReference>
<dbReference type="AlphaFoldDB" id="A0A8C1U1V7"/>
<dbReference type="Gene3D" id="2.30.30.140">
    <property type="match status" value="1"/>
</dbReference>
<feature type="domain" description="UHRF1 tandem tudor" evidence="2">
    <location>
        <begin position="105"/>
        <end position="196"/>
    </location>
</feature>
<evidence type="ECO:0000313" key="4">
    <source>
        <dbReference type="Proteomes" id="UP000694700"/>
    </source>
</evidence>
<organism evidence="3 4">
    <name type="scientific">Cyprinus carpio</name>
    <name type="common">Common carp</name>
    <dbReference type="NCBI Taxonomy" id="7962"/>
    <lineage>
        <taxon>Eukaryota</taxon>
        <taxon>Metazoa</taxon>
        <taxon>Chordata</taxon>
        <taxon>Craniata</taxon>
        <taxon>Vertebrata</taxon>
        <taxon>Euteleostomi</taxon>
        <taxon>Actinopterygii</taxon>
        <taxon>Neopterygii</taxon>
        <taxon>Teleostei</taxon>
        <taxon>Ostariophysi</taxon>
        <taxon>Cypriniformes</taxon>
        <taxon>Cyprinidae</taxon>
        <taxon>Cyprininae</taxon>
        <taxon>Cyprinus</taxon>
    </lineage>
</organism>
<evidence type="ECO:0000259" key="2">
    <source>
        <dbReference type="Pfam" id="PF12148"/>
    </source>
</evidence>
<proteinExistence type="predicted"/>
<protein>
    <recommendedName>
        <fullName evidence="2">UHRF1 tandem tudor domain-containing protein</fullName>
    </recommendedName>
</protein>
<reference evidence="3" key="1">
    <citation type="submission" date="2025-08" db="UniProtKB">
        <authorList>
            <consortium name="Ensembl"/>
        </authorList>
    </citation>
    <scope>IDENTIFICATION</scope>
</reference>
<dbReference type="InterPro" id="IPR029071">
    <property type="entry name" value="Ubiquitin-like_domsf"/>
</dbReference>
<dbReference type="InterPro" id="IPR021991">
    <property type="entry name" value="TTD_dom"/>
</dbReference>